<keyword evidence="1" id="KW-0812">Transmembrane</keyword>
<feature type="transmembrane region" description="Helical" evidence="1">
    <location>
        <begin position="39"/>
        <end position="60"/>
    </location>
</feature>
<keyword evidence="4" id="KW-1185">Reference proteome</keyword>
<dbReference type="EMBL" id="CP001712">
    <property type="protein sequence ID" value="EAR14089.1"/>
    <property type="molecule type" value="Genomic_DNA"/>
</dbReference>
<name>A4CQ04_ROBBH</name>
<dbReference type="PANTHER" id="PTHR14859:SF15">
    <property type="entry name" value="ENDONUCLEASE_EXONUCLEASE_PHOSPHATASE DOMAIN-CONTAINING PROTEIN"/>
    <property type="match status" value="1"/>
</dbReference>
<dbReference type="Gene3D" id="3.60.10.10">
    <property type="entry name" value="Endonuclease/exonuclease/phosphatase"/>
    <property type="match status" value="1"/>
</dbReference>
<dbReference type="InterPro" id="IPR036691">
    <property type="entry name" value="Endo/exonu/phosph_ase_sf"/>
</dbReference>
<sequence length="332" mass="37134">MGRRKLLRWTAHALIGVNALLVLLACISYFHLFSPLLDLLSIAARYMVIANALAVLLLLFNRRKAVFPGLALIASILSFGPYFRMAGPGERIGTEGLRIASFNSGNVLAEADNPAGLRTAMEDINADILCFQELERYGSFDVSRYPYRAFSPEIIGKSTQAIFSEYPIVRSGSIDFPDTSNNAIFADVAVKGDTIRIYNVHLESYRIRSERILYREYGGWFLRRFRAVAGQHVSQARLVKAHQQEAPYPTIICGDFNATPFSHTYRILSAGLEDSFGQAGSGIGATYSLRGLPYRIDYILADSRMEVLHHKIFDIHLSDHRPVMATLRLHGE</sequence>
<dbReference type="SUPFAM" id="SSF56219">
    <property type="entry name" value="DNase I-like"/>
    <property type="match status" value="1"/>
</dbReference>
<dbReference type="eggNOG" id="COG3568">
    <property type="taxonomic scope" value="Bacteria"/>
</dbReference>
<dbReference type="AlphaFoldDB" id="A4CQ04"/>
<protein>
    <recommendedName>
        <fullName evidence="2">Endonuclease/exonuclease/phosphatase domain-containing protein</fullName>
    </recommendedName>
</protein>
<dbReference type="InterPro" id="IPR005135">
    <property type="entry name" value="Endo/exonuclease/phosphatase"/>
</dbReference>
<dbReference type="GO" id="GO:0003824">
    <property type="term" value="F:catalytic activity"/>
    <property type="evidence" value="ECO:0007669"/>
    <property type="project" value="InterPro"/>
</dbReference>
<dbReference type="HOGENOM" id="CLU_060500_0_1_10"/>
<dbReference type="PANTHER" id="PTHR14859">
    <property type="entry name" value="CALCOFLUOR WHITE HYPERSENSITIVE PROTEIN PRECURSOR"/>
    <property type="match status" value="1"/>
</dbReference>
<dbReference type="STRING" id="313596.RB2501_01645"/>
<evidence type="ECO:0000259" key="2">
    <source>
        <dbReference type="Pfam" id="PF03372"/>
    </source>
</evidence>
<evidence type="ECO:0000256" key="1">
    <source>
        <dbReference type="SAM" id="Phobius"/>
    </source>
</evidence>
<dbReference type="GO" id="GO:0016020">
    <property type="term" value="C:membrane"/>
    <property type="evidence" value="ECO:0007669"/>
    <property type="project" value="GOC"/>
</dbReference>
<dbReference type="CDD" id="cd09084">
    <property type="entry name" value="EEP-2"/>
    <property type="match status" value="1"/>
</dbReference>
<accession>A4CQ04</accession>
<feature type="transmembrane region" description="Helical" evidence="1">
    <location>
        <begin position="65"/>
        <end position="83"/>
    </location>
</feature>
<evidence type="ECO:0000313" key="4">
    <source>
        <dbReference type="Proteomes" id="UP000009049"/>
    </source>
</evidence>
<evidence type="ECO:0000313" key="3">
    <source>
        <dbReference type="EMBL" id="EAR14089.1"/>
    </source>
</evidence>
<dbReference type="KEGG" id="rbi:RB2501_01645"/>
<dbReference type="RefSeq" id="WP_015755525.1">
    <property type="nucleotide sequence ID" value="NC_013222.1"/>
</dbReference>
<keyword evidence="1" id="KW-0472">Membrane</keyword>
<gene>
    <name evidence="3" type="ordered locus">RB2501_01645</name>
</gene>
<organism evidence="3 4">
    <name type="scientific">Robiginitalea biformata (strain ATCC BAA-864 / DSM 15991 / KCTC 12146 / HTCC2501)</name>
    <dbReference type="NCBI Taxonomy" id="313596"/>
    <lineage>
        <taxon>Bacteria</taxon>
        <taxon>Pseudomonadati</taxon>
        <taxon>Bacteroidota</taxon>
        <taxon>Flavobacteriia</taxon>
        <taxon>Flavobacteriales</taxon>
        <taxon>Flavobacteriaceae</taxon>
        <taxon>Robiginitalea</taxon>
    </lineage>
</organism>
<dbReference type="Proteomes" id="UP000009049">
    <property type="component" value="Chromosome"/>
</dbReference>
<dbReference type="InterPro" id="IPR051916">
    <property type="entry name" value="GPI-anchor_lipid_remodeler"/>
</dbReference>
<feature type="transmembrane region" description="Helical" evidence="1">
    <location>
        <begin position="12"/>
        <end position="33"/>
    </location>
</feature>
<dbReference type="PROSITE" id="PS51257">
    <property type="entry name" value="PROKAR_LIPOPROTEIN"/>
    <property type="match status" value="1"/>
</dbReference>
<keyword evidence="1" id="KW-1133">Transmembrane helix</keyword>
<dbReference type="Pfam" id="PF03372">
    <property type="entry name" value="Exo_endo_phos"/>
    <property type="match status" value="1"/>
</dbReference>
<dbReference type="GO" id="GO:0006506">
    <property type="term" value="P:GPI anchor biosynthetic process"/>
    <property type="evidence" value="ECO:0007669"/>
    <property type="project" value="TreeGrafter"/>
</dbReference>
<feature type="domain" description="Endonuclease/exonuclease/phosphatase" evidence="2">
    <location>
        <begin position="106"/>
        <end position="320"/>
    </location>
</feature>
<reference evidence="3 4" key="1">
    <citation type="journal article" date="2009" name="J. Bacteriol.">
        <title>Complete genome sequence of Robiginitalea biformata HTCC2501.</title>
        <authorList>
            <person name="Oh H.M."/>
            <person name="Giovannoni S.J."/>
            <person name="Lee K."/>
            <person name="Ferriera S."/>
            <person name="Johnson J."/>
            <person name="Cho J.C."/>
        </authorList>
    </citation>
    <scope>NUCLEOTIDE SEQUENCE [LARGE SCALE GENOMIC DNA]</scope>
    <source>
        <strain evidence="4">ATCC BAA-864 / HTCC2501 / KCTC 12146</strain>
    </source>
</reference>
<proteinExistence type="predicted"/>
<dbReference type="OrthoDB" id="635146at2"/>